<dbReference type="EMBL" id="KV745088">
    <property type="protein sequence ID" value="OCK77982.1"/>
    <property type="molecule type" value="Genomic_DNA"/>
</dbReference>
<dbReference type="Proteomes" id="UP000250266">
    <property type="component" value="Unassembled WGS sequence"/>
</dbReference>
<sequence length="122" mass="13609">MAWAEAPAALLDLEQFGKGLESTYYEETYKDKPRLVTAFWASQLGSLMSLCTLTVTHRPNKLYLAEPASETAVDSVVVVANGYANTGQEELAMEFLHFTTGTFGFCCSDKARFGEEYRIFEN</sequence>
<proteinExistence type="predicted"/>
<evidence type="ECO:0000313" key="2">
    <source>
        <dbReference type="Proteomes" id="UP000250266"/>
    </source>
</evidence>
<accession>A0A8E2E610</accession>
<name>A0A8E2E610_9PEZI</name>
<keyword evidence="2" id="KW-1185">Reference proteome</keyword>
<gene>
    <name evidence="1" type="ORF">K432DRAFT_444953</name>
</gene>
<organism evidence="1 2">
    <name type="scientific">Lepidopterella palustris CBS 459.81</name>
    <dbReference type="NCBI Taxonomy" id="1314670"/>
    <lineage>
        <taxon>Eukaryota</taxon>
        <taxon>Fungi</taxon>
        <taxon>Dikarya</taxon>
        <taxon>Ascomycota</taxon>
        <taxon>Pezizomycotina</taxon>
        <taxon>Dothideomycetes</taxon>
        <taxon>Pleosporomycetidae</taxon>
        <taxon>Mytilinidiales</taxon>
        <taxon>Argynnaceae</taxon>
        <taxon>Lepidopterella</taxon>
    </lineage>
</organism>
<protein>
    <submittedName>
        <fullName evidence="1">Uncharacterized protein</fullName>
    </submittedName>
</protein>
<dbReference type="AlphaFoldDB" id="A0A8E2E610"/>
<evidence type="ECO:0000313" key="1">
    <source>
        <dbReference type="EMBL" id="OCK77982.1"/>
    </source>
</evidence>
<reference evidence="1 2" key="1">
    <citation type="journal article" date="2016" name="Nat. Commun.">
        <title>Ectomycorrhizal ecology is imprinted in the genome of the dominant symbiotic fungus Cenococcum geophilum.</title>
        <authorList>
            <consortium name="DOE Joint Genome Institute"/>
            <person name="Peter M."/>
            <person name="Kohler A."/>
            <person name="Ohm R.A."/>
            <person name="Kuo A."/>
            <person name="Krutzmann J."/>
            <person name="Morin E."/>
            <person name="Arend M."/>
            <person name="Barry K.W."/>
            <person name="Binder M."/>
            <person name="Choi C."/>
            <person name="Clum A."/>
            <person name="Copeland A."/>
            <person name="Grisel N."/>
            <person name="Haridas S."/>
            <person name="Kipfer T."/>
            <person name="LaButti K."/>
            <person name="Lindquist E."/>
            <person name="Lipzen A."/>
            <person name="Maire R."/>
            <person name="Meier B."/>
            <person name="Mihaltcheva S."/>
            <person name="Molinier V."/>
            <person name="Murat C."/>
            <person name="Poggeler S."/>
            <person name="Quandt C.A."/>
            <person name="Sperisen C."/>
            <person name="Tritt A."/>
            <person name="Tisserant E."/>
            <person name="Crous P.W."/>
            <person name="Henrissat B."/>
            <person name="Nehls U."/>
            <person name="Egli S."/>
            <person name="Spatafora J.W."/>
            <person name="Grigoriev I.V."/>
            <person name="Martin F.M."/>
        </authorList>
    </citation>
    <scope>NUCLEOTIDE SEQUENCE [LARGE SCALE GENOMIC DNA]</scope>
    <source>
        <strain evidence="1 2">CBS 459.81</strain>
    </source>
</reference>